<dbReference type="OrthoDB" id="2290777at2759"/>
<proteinExistence type="predicted"/>
<sequence>MTITRTLSRPPSYVVNDAMLLDAEREQAHLEILHELGEYYHQREQGFLKVLLCRSSDTNYRDACQSCLLSQFQGVLMAFWITVLICLGALSVFTHLPQGAQALWIPLALYMILAFFLFKQRHKRAIRIDQLERQVLAERTRRRLNLLPTGHFFEIQYDNKDHTHPYRTLLKPPPIYTH</sequence>
<name>A0A8H7VEU8_9FUNG</name>
<protein>
    <submittedName>
        <fullName evidence="2">Uncharacterized protein</fullName>
    </submittedName>
</protein>
<feature type="transmembrane region" description="Helical" evidence="1">
    <location>
        <begin position="102"/>
        <end position="118"/>
    </location>
</feature>
<accession>A0A8H7VEU8</accession>
<organism evidence="2 3">
    <name type="scientific">Mucor saturninus</name>
    <dbReference type="NCBI Taxonomy" id="64648"/>
    <lineage>
        <taxon>Eukaryota</taxon>
        <taxon>Fungi</taxon>
        <taxon>Fungi incertae sedis</taxon>
        <taxon>Mucoromycota</taxon>
        <taxon>Mucoromycotina</taxon>
        <taxon>Mucoromycetes</taxon>
        <taxon>Mucorales</taxon>
        <taxon>Mucorineae</taxon>
        <taxon>Mucoraceae</taxon>
        <taxon>Mucor</taxon>
    </lineage>
</organism>
<keyword evidence="3" id="KW-1185">Reference proteome</keyword>
<evidence type="ECO:0000256" key="1">
    <source>
        <dbReference type="SAM" id="Phobius"/>
    </source>
</evidence>
<evidence type="ECO:0000313" key="3">
    <source>
        <dbReference type="Proteomes" id="UP000603453"/>
    </source>
</evidence>
<comment type="caution">
    <text evidence="2">The sequence shown here is derived from an EMBL/GenBank/DDBJ whole genome shotgun (WGS) entry which is preliminary data.</text>
</comment>
<keyword evidence="1" id="KW-0472">Membrane</keyword>
<dbReference type="Proteomes" id="UP000603453">
    <property type="component" value="Unassembled WGS sequence"/>
</dbReference>
<keyword evidence="1" id="KW-1133">Transmembrane helix</keyword>
<feature type="transmembrane region" description="Helical" evidence="1">
    <location>
        <begin position="75"/>
        <end position="96"/>
    </location>
</feature>
<gene>
    <name evidence="2" type="ORF">INT47_001147</name>
</gene>
<dbReference type="EMBL" id="JAEPRD010000002">
    <property type="protein sequence ID" value="KAG2213878.1"/>
    <property type="molecule type" value="Genomic_DNA"/>
</dbReference>
<evidence type="ECO:0000313" key="2">
    <source>
        <dbReference type="EMBL" id="KAG2213878.1"/>
    </source>
</evidence>
<dbReference type="AlphaFoldDB" id="A0A8H7VEU8"/>
<keyword evidence="1" id="KW-0812">Transmembrane</keyword>
<reference evidence="2" key="1">
    <citation type="submission" date="2020-12" db="EMBL/GenBank/DDBJ databases">
        <title>Metabolic potential, ecology and presence of endohyphal bacteria is reflected in genomic diversity of Mucoromycotina.</title>
        <authorList>
            <person name="Muszewska A."/>
            <person name="Okrasinska A."/>
            <person name="Steczkiewicz K."/>
            <person name="Drgas O."/>
            <person name="Orlowska M."/>
            <person name="Perlinska-Lenart U."/>
            <person name="Aleksandrzak-Piekarczyk T."/>
            <person name="Szatraj K."/>
            <person name="Zielenkiewicz U."/>
            <person name="Pilsyk S."/>
            <person name="Malc E."/>
            <person name="Mieczkowski P."/>
            <person name="Kruszewska J.S."/>
            <person name="Biernat P."/>
            <person name="Pawlowska J."/>
        </authorList>
    </citation>
    <scope>NUCLEOTIDE SEQUENCE</scope>
    <source>
        <strain evidence="2">WA0000017839</strain>
    </source>
</reference>